<organism evidence="4 5">
    <name type="scientific">Phialemonium atrogriseum</name>
    <dbReference type="NCBI Taxonomy" id="1093897"/>
    <lineage>
        <taxon>Eukaryota</taxon>
        <taxon>Fungi</taxon>
        <taxon>Dikarya</taxon>
        <taxon>Ascomycota</taxon>
        <taxon>Pezizomycotina</taxon>
        <taxon>Sordariomycetes</taxon>
        <taxon>Sordariomycetidae</taxon>
        <taxon>Cephalothecales</taxon>
        <taxon>Cephalothecaceae</taxon>
        <taxon>Phialemonium</taxon>
    </lineage>
</organism>
<dbReference type="SUPFAM" id="SSF53335">
    <property type="entry name" value="S-adenosyl-L-methionine-dependent methyltransferases"/>
    <property type="match status" value="1"/>
</dbReference>
<dbReference type="GeneID" id="85312426"/>
<sequence>MAWRASARIITTPLRYSPSQQAQPFLRFSQSYSSTELTMKKDWSSEQYLKFNAERTRPARDLLSQVQLHSPRRVVDLGCGPGNSTEVLVERFPEAEVLGVDSSPDMIAKAKSTLPQLEFLLQDLVTYKPTEAVDLFFCNAVLQWLPPVQRISITTTLIQSQPPGGVFAFQVPDNLAEPSHTSMRAVAEREPFAGLLREHQPVRSQIETPQQLYDQLGPYCSSINVWQTRYQHVLDSHEEIAEWVKGTGLRPFVDPLPERERRAFLDQYLGELKAVYPLSSDGKVLFPFPRLFVVAVRK</sequence>
<dbReference type="Gene3D" id="1.10.150.290">
    <property type="entry name" value="S-adenosyl-L-methionine-dependent methyltransferases"/>
    <property type="match status" value="1"/>
</dbReference>
<dbReference type="PANTHER" id="PTHR43861">
    <property type="entry name" value="TRANS-ACONITATE 2-METHYLTRANSFERASE-RELATED"/>
    <property type="match status" value="1"/>
</dbReference>
<dbReference type="GO" id="GO:0032259">
    <property type="term" value="P:methylation"/>
    <property type="evidence" value="ECO:0007669"/>
    <property type="project" value="UniProtKB-KW"/>
</dbReference>
<proteinExistence type="predicted"/>
<dbReference type="Gene3D" id="3.40.50.150">
    <property type="entry name" value="Vaccinia Virus protein VP39"/>
    <property type="match status" value="1"/>
</dbReference>
<dbReference type="InterPro" id="IPR029063">
    <property type="entry name" value="SAM-dependent_MTases_sf"/>
</dbReference>
<evidence type="ECO:0000313" key="4">
    <source>
        <dbReference type="EMBL" id="KAK1762420.1"/>
    </source>
</evidence>
<dbReference type="PANTHER" id="PTHR43861:SF1">
    <property type="entry name" value="TRANS-ACONITATE 2-METHYLTRANSFERASE"/>
    <property type="match status" value="1"/>
</dbReference>
<protein>
    <submittedName>
        <fullName evidence="4">S-adenosyl-L-methionine-dependent methyltransferase</fullName>
    </submittedName>
</protein>
<keyword evidence="2" id="KW-0808">Transferase</keyword>
<feature type="domain" description="Methyltransferase" evidence="3">
    <location>
        <begin position="74"/>
        <end position="165"/>
    </location>
</feature>
<dbReference type="CDD" id="cd02440">
    <property type="entry name" value="AdoMet_MTases"/>
    <property type="match status" value="1"/>
</dbReference>
<dbReference type="InterPro" id="IPR023149">
    <property type="entry name" value="Trans_acon_MeTrfase_C"/>
</dbReference>
<dbReference type="AlphaFoldDB" id="A0AAJ0FIT8"/>
<evidence type="ECO:0000256" key="2">
    <source>
        <dbReference type="ARBA" id="ARBA00022679"/>
    </source>
</evidence>
<comment type="caution">
    <text evidence="4">The sequence shown here is derived from an EMBL/GenBank/DDBJ whole genome shotgun (WGS) entry which is preliminary data.</text>
</comment>
<reference evidence="4" key="1">
    <citation type="submission" date="2023-06" db="EMBL/GenBank/DDBJ databases">
        <title>Genome-scale phylogeny and comparative genomics of the fungal order Sordariales.</title>
        <authorList>
            <consortium name="Lawrence Berkeley National Laboratory"/>
            <person name="Hensen N."/>
            <person name="Bonometti L."/>
            <person name="Westerberg I."/>
            <person name="Brannstrom I.O."/>
            <person name="Guillou S."/>
            <person name="Cros-Aarteil S."/>
            <person name="Calhoun S."/>
            <person name="Haridas S."/>
            <person name="Kuo A."/>
            <person name="Mondo S."/>
            <person name="Pangilinan J."/>
            <person name="Riley R."/>
            <person name="Labutti K."/>
            <person name="Andreopoulos B."/>
            <person name="Lipzen A."/>
            <person name="Chen C."/>
            <person name="Yanf M."/>
            <person name="Daum C."/>
            <person name="Ng V."/>
            <person name="Clum A."/>
            <person name="Steindorff A."/>
            <person name="Ohm R."/>
            <person name="Martin F."/>
            <person name="Silar P."/>
            <person name="Natvig D."/>
            <person name="Lalanne C."/>
            <person name="Gautier V."/>
            <person name="Ament-Velasquez S.L."/>
            <person name="Kruys A."/>
            <person name="Hutchinson M.I."/>
            <person name="Powell A.J."/>
            <person name="Barry K."/>
            <person name="Miller A.N."/>
            <person name="Grigoriev I.V."/>
            <person name="Debuchy R."/>
            <person name="Gladieux P."/>
            <person name="Thoren M.H."/>
            <person name="Johannesson H."/>
        </authorList>
    </citation>
    <scope>NUCLEOTIDE SEQUENCE</scope>
    <source>
        <strain evidence="4">8032-3</strain>
    </source>
</reference>
<dbReference type="InterPro" id="IPR041698">
    <property type="entry name" value="Methyltransf_25"/>
</dbReference>
<dbReference type="Pfam" id="PF13649">
    <property type="entry name" value="Methyltransf_25"/>
    <property type="match status" value="1"/>
</dbReference>
<evidence type="ECO:0000256" key="1">
    <source>
        <dbReference type="ARBA" id="ARBA00022603"/>
    </source>
</evidence>
<dbReference type="GO" id="GO:0030798">
    <property type="term" value="F:trans-aconitate 2-methyltransferase activity"/>
    <property type="evidence" value="ECO:0007669"/>
    <property type="project" value="InterPro"/>
</dbReference>
<dbReference type="EMBL" id="MU839037">
    <property type="protein sequence ID" value="KAK1762420.1"/>
    <property type="molecule type" value="Genomic_DNA"/>
</dbReference>
<evidence type="ECO:0000259" key="3">
    <source>
        <dbReference type="Pfam" id="PF13649"/>
    </source>
</evidence>
<dbReference type="Proteomes" id="UP001244011">
    <property type="component" value="Unassembled WGS sequence"/>
</dbReference>
<dbReference type="NCBIfam" id="NF002463">
    <property type="entry name" value="PRK01683.1"/>
    <property type="match status" value="1"/>
</dbReference>
<gene>
    <name evidence="4" type="ORF">QBC33DRAFT_551870</name>
</gene>
<keyword evidence="1 4" id="KW-0489">Methyltransferase</keyword>
<dbReference type="RefSeq" id="XP_060278633.1">
    <property type="nucleotide sequence ID" value="XM_060429239.1"/>
</dbReference>
<name>A0AAJ0FIT8_9PEZI</name>
<keyword evidence="5" id="KW-1185">Reference proteome</keyword>
<evidence type="ECO:0000313" key="5">
    <source>
        <dbReference type="Proteomes" id="UP001244011"/>
    </source>
</evidence>
<accession>A0AAJ0FIT8</accession>